<dbReference type="InParanoid" id="A0A1Z5JWF3"/>
<dbReference type="AlphaFoldDB" id="A0A1Z5JWF3"/>
<sequence>MEDPEEYGLEMESLIEETGGRIDVPRIKSSAPTNPSPPSRNRKQIILFALCIIAAAWLLSPAKVDQNTLVTDVEDLPEAANVEDTTIDIEDGLDIRVPEAPEQDPLIDPSSSSSHGHTTIINVPATVEALHPEKPGFQHPPPYFSSAYVRRARHDRTNLPELAKKWGSWTLEDKTPRPNLESLYAQYPNRDVPLSAFPPNAWQVDPEYLPQFVDQGIALTERAMAAMLAEYGHYEGGPLEDAFRDLTKDDPAFMFNMSMPNVPYNRKHPPGNAGRTSETTLQFIRKHLLHSIMTEDKFFLTMGGHSSSAGHGNHFTQSYIMQVQRALEPILARLGVYHISRNVGMGGLGTVHNGLASQSFYGGDNAILVWNSGMTEGDIKPRDIFARQGLLGGDRVPVLFGQPVNGRYDGLCGAGYWGSGEWGDGYAGIPETATYDDIKHLPYATLFLICSKEMNAECRKSGYNGVCWIDRKDYTPEKQLDVMGGRAKWHPGNWMHQLFSRLIAYNIIKVLRNALVDWRDLNNYTLPDSEFHITDEFERIRTAVRNDTTSQCFDIGLPDAICNIPFQGHSEFTPRANPATTSIRRILRSDMDVGQPKPNAYDPPDVYNPALDPPDGHIDYLAIVENGVDFVPLRARYENLHQQLNPPAYSTTAAKSSLVPGKGWQIHESVGAPDNCDATYDSFCNRAESMNCLLYGHNDARAFFIGDGLSGWLLMTLNQVKEGYIIVRLVKAKPNDNTKTLGWKCENNEETCAHPLSDEEANAPTSKEFPEKFQVEYSIDGVVHTWTAEQFTEQLVEVERLMEFSVLLNAPEQFAGKPPKDIELGIRIVGGRDATFGFSHVYWA</sequence>
<dbReference type="OrthoDB" id="40803at2759"/>
<comment type="caution">
    <text evidence="2">The sequence shown here is derived from an EMBL/GenBank/DDBJ whole genome shotgun (WGS) entry which is preliminary data.</text>
</comment>
<keyword evidence="3" id="KW-1185">Reference proteome</keyword>
<protein>
    <submittedName>
        <fullName evidence="2">Uncharacterized protein</fullName>
    </submittedName>
</protein>
<accession>A0A1Z5JWF3</accession>
<evidence type="ECO:0000256" key="1">
    <source>
        <dbReference type="SAM" id="MobiDB-lite"/>
    </source>
</evidence>
<feature type="region of interest" description="Disordered" evidence="1">
    <location>
        <begin position="18"/>
        <end position="40"/>
    </location>
</feature>
<dbReference type="Proteomes" id="UP000198406">
    <property type="component" value="Unassembled WGS sequence"/>
</dbReference>
<organism evidence="2 3">
    <name type="scientific">Fistulifera solaris</name>
    <name type="common">Oleaginous diatom</name>
    <dbReference type="NCBI Taxonomy" id="1519565"/>
    <lineage>
        <taxon>Eukaryota</taxon>
        <taxon>Sar</taxon>
        <taxon>Stramenopiles</taxon>
        <taxon>Ochrophyta</taxon>
        <taxon>Bacillariophyta</taxon>
        <taxon>Bacillariophyceae</taxon>
        <taxon>Bacillariophycidae</taxon>
        <taxon>Naviculales</taxon>
        <taxon>Naviculaceae</taxon>
        <taxon>Fistulifera</taxon>
    </lineage>
</organism>
<evidence type="ECO:0000313" key="3">
    <source>
        <dbReference type="Proteomes" id="UP000198406"/>
    </source>
</evidence>
<dbReference type="EMBL" id="BDSP01000125">
    <property type="protein sequence ID" value="GAX18216.1"/>
    <property type="molecule type" value="Genomic_DNA"/>
</dbReference>
<gene>
    <name evidence="2" type="ORF">FisN_31Hh033</name>
</gene>
<proteinExistence type="predicted"/>
<evidence type="ECO:0000313" key="2">
    <source>
        <dbReference type="EMBL" id="GAX18216.1"/>
    </source>
</evidence>
<reference evidence="2 3" key="1">
    <citation type="journal article" date="2015" name="Plant Cell">
        <title>Oil accumulation by the oleaginous diatom Fistulifera solaris as revealed by the genome and transcriptome.</title>
        <authorList>
            <person name="Tanaka T."/>
            <person name="Maeda Y."/>
            <person name="Veluchamy A."/>
            <person name="Tanaka M."/>
            <person name="Abida H."/>
            <person name="Marechal E."/>
            <person name="Bowler C."/>
            <person name="Muto M."/>
            <person name="Sunaga Y."/>
            <person name="Tanaka M."/>
            <person name="Yoshino T."/>
            <person name="Taniguchi T."/>
            <person name="Fukuda Y."/>
            <person name="Nemoto M."/>
            <person name="Matsumoto M."/>
            <person name="Wong P.S."/>
            <person name="Aburatani S."/>
            <person name="Fujibuchi W."/>
        </authorList>
    </citation>
    <scope>NUCLEOTIDE SEQUENCE [LARGE SCALE GENOMIC DNA]</scope>
    <source>
        <strain evidence="2 3">JPCC DA0580</strain>
    </source>
</reference>
<name>A0A1Z5JWF3_FISSO</name>